<evidence type="ECO:0000313" key="2">
    <source>
        <dbReference type="EMBL" id="VUC27857.1"/>
    </source>
</evidence>
<protein>
    <submittedName>
        <fullName evidence="2">Uncharacterized protein</fullName>
    </submittedName>
</protein>
<comment type="caution">
    <text evidence="2">The sequence shown here is derived from an EMBL/GenBank/DDBJ whole genome shotgun (WGS) entry which is preliminary data.</text>
</comment>
<reference evidence="2 3" key="1">
    <citation type="submission" date="2019-06" db="EMBL/GenBank/DDBJ databases">
        <authorList>
            <person name="Broberg M."/>
        </authorList>
    </citation>
    <scope>NUCLEOTIDE SEQUENCE [LARGE SCALE GENOMIC DNA]</scope>
</reference>
<dbReference type="EMBL" id="CABFNS010000776">
    <property type="protein sequence ID" value="VUC27857.1"/>
    <property type="molecule type" value="Genomic_DNA"/>
</dbReference>
<sequence length="88" mass="9993">MTREGSEMRRVSPDAGKSSASHEHTKWSDSHGDDSHEWEQLLFLDSNLRQLRQPRDGRPIKGAKPCPMPPPSVDLAIPDFLPYLKVEE</sequence>
<keyword evidence="3" id="KW-1185">Reference proteome</keyword>
<feature type="region of interest" description="Disordered" evidence="1">
    <location>
        <begin position="1"/>
        <end position="33"/>
    </location>
</feature>
<accession>A0ABY6UDB5</accession>
<organism evidence="2 3">
    <name type="scientific">Bionectria ochroleuca</name>
    <name type="common">Gliocladium roseum</name>
    <dbReference type="NCBI Taxonomy" id="29856"/>
    <lineage>
        <taxon>Eukaryota</taxon>
        <taxon>Fungi</taxon>
        <taxon>Dikarya</taxon>
        <taxon>Ascomycota</taxon>
        <taxon>Pezizomycotina</taxon>
        <taxon>Sordariomycetes</taxon>
        <taxon>Hypocreomycetidae</taxon>
        <taxon>Hypocreales</taxon>
        <taxon>Bionectriaceae</taxon>
        <taxon>Clonostachys</taxon>
    </lineage>
</organism>
<proteinExistence type="predicted"/>
<name>A0ABY6UDB5_BIOOC</name>
<feature type="region of interest" description="Disordered" evidence="1">
    <location>
        <begin position="49"/>
        <end position="73"/>
    </location>
</feature>
<evidence type="ECO:0000313" key="3">
    <source>
        <dbReference type="Proteomes" id="UP000766486"/>
    </source>
</evidence>
<dbReference type="Proteomes" id="UP000766486">
    <property type="component" value="Unassembled WGS sequence"/>
</dbReference>
<gene>
    <name evidence="2" type="ORF">CLO192961_LOCUS221668</name>
</gene>
<feature type="compositionally biased region" description="Basic and acidic residues" evidence="1">
    <location>
        <begin position="1"/>
        <end position="12"/>
    </location>
</feature>
<evidence type="ECO:0000256" key="1">
    <source>
        <dbReference type="SAM" id="MobiDB-lite"/>
    </source>
</evidence>
<feature type="compositionally biased region" description="Basic and acidic residues" evidence="1">
    <location>
        <begin position="20"/>
        <end position="33"/>
    </location>
</feature>